<evidence type="ECO:0000313" key="1">
    <source>
        <dbReference type="Proteomes" id="UP000887580"/>
    </source>
</evidence>
<name>A0AC35F7N7_9BILA</name>
<organism evidence="1 2">
    <name type="scientific">Panagrolaimus sp. PS1159</name>
    <dbReference type="NCBI Taxonomy" id="55785"/>
    <lineage>
        <taxon>Eukaryota</taxon>
        <taxon>Metazoa</taxon>
        <taxon>Ecdysozoa</taxon>
        <taxon>Nematoda</taxon>
        <taxon>Chromadorea</taxon>
        <taxon>Rhabditida</taxon>
        <taxon>Tylenchina</taxon>
        <taxon>Panagrolaimomorpha</taxon>
        <taxon>Panagrolaimoidea</taxon>
        <taxon>Panagrolaimidae</taxon>
        <taxon>Panagrolaimus</taxon>
    </lineage>
</organism>
<accession>A0AC35F7N7</accession>
<protein>
    <submittedName>
        <fullName evidence="2">BTB domain-containing protein</fullName>
    </submittedName>
</protein>
<reference evidence="2" key="1">
    <citation type="submission" date="2022-11" db="UniProtKB">
        <authorList>
            <consortium name="WormBaseParasite"/>
        </authorList>
    </citation>
    <scope>IDENTIFICATION</scope>
</reference>
<proteinExistence type="predicted"/>
<dbReference type="WBParaSite" id="PS1159_v2.g14568.t1">
    <property type="protein sequence ID" value="PS1159_v2.g14568.t1"/>
    <property type="gene ID" value="PS1159_v2.g14568"/>
</dbReference>
<dbReference type="Proteomes" id="UP000887580">
    <property type="component" value="Unplaced"/>
</dbReference>
<sequence length="252" mass="29279">MPEVKWFLRCCVADKSSILPRILFLIVIKTEVEVNFRLEFSSIYQRDKCFHNGHCKGIEKVELNVLNPETIFKTNSFIKHKKIFVKVCGNFSYMLQTSSITLQNIVGEWGKRLMKKVTHDFEFIVENRTITVSKLLLAAESDVFERMFEGNFTEAKENKATINGYKSHIVQVAVDYCHGKDIVDFLTDEENAIELLNLTNQYDFKTLKPKLEKHFATKLTKENIELFLSSSEKANALELREACINFLEIWSM</sequence>
<evidence type="ECO:0000313" key="2">
    <source>
        <dbReference type="WBParaSite" id="PS1159_v2.g14568.t1"/>
    </source>
</evidence>